<feature type="region of interest" description="Disordered" evidence="1">
    <location>
        <begin position="415"/>
        <end position="446"/>
    </location>
</feature>
<reference evidence="2" key="1">
    <citation type="submission" date="2020-10" db="EMBL/GenBank/DDBJ databases">
        <authorList>
            <person name="Kikuchi T."/>
        </authorList>
    </citation>
    <scope>NUCLEOTIDE SEQUENCE</scope>
    <source>
        <strain evidence="2">NKZ352</strain>
    </source>
</reference>
<name>A0A8S1GXF7_9PELO</name>
<feature type="region of interest" description="Disordered" evidence="1">
    <location>
        <begin position="559"/>
        <end position="604"/>
    </location>
</feature>
<sequence length="604" mass="66699">MIISEDFISFFPFLVYNADNVPGLDHLLMANSEARMGDAANIASPDRRNAAGGNIRVVLRPTARQEPTWGSADRPQVGLRGRLQDLGLAPSARRPQRNSRVTFRAEGPCTRVRAGPLAAGRELPADAHEAVPERPGPHAAVPAHNGLGEPLLHEAVRSASRAANIVTATKARNKHIRRCLAANDAHFERAECGRSPPASPAAARPLPQCHGKRTRNSTNRAEARSRECRCRRSHLTRKPHQVAPQPEKEANLKRAEINRLPTWTPRRGSKSPRSVGQAPHLNVRPRTTPPQGQTPHLPGFRRIEPCRGPMTRTKKWKREKPRLERLPVYRPHRLALEQQRRRSASPRHETSSSPPPSGARTPVHSAPSRKRRASSPPPSSPPSRPHRSPSSLPSSSPIVIAPVVVAHAAPLAATLVAPSPPRRSPRHRPRPHLRRRSRSARLRGGTNFEDLPPVILDCSNMTPEQMLKAINERIKLIDGLMAAGLGTHDGLTMLQRARTTARRLVACASPSLPQLKKLRKNVEAAFAYSRGHGTQKLRKTIDTVKTLNKVRDMCNMARKKRRRPTRTINENHGDKKEDATVPGTHPQVLPHPGLGIARHSQDAE</sequence>
<feature type="compositionally biased region" description="Basic residues" evidence="1">
    <location>
        <begin position="423"/>
        <end position="441"/>
    </location>
</feature>
<feature type="compositionally biased region" description="Low complexity" evidence="1">
    <location>
        <begin position="194"/>
        <end position="205"/>
    </location>
</feature>
<dbReference type="Proteomes" id="UP000835052">
    <property type="component" value="Unassembled WGS sequence"/>
</dbReference>
<feature type="compositionally biased region" description="Basic residues" evidence="1">
    <location>
        <begin position="231"/>
        <end position="240"/>
    </location>
</feature>
<dbReference type="EMBL" id="CAJGYM010000006">
    <property type="protein sequence ID" value="CAD6187602.1"/>
    <property type="molecule type" value="Genomic_DNA"/>
</dbReference>
<feature type="compositionally biased region" description="Basic and acidic residues" evidence="1">
    <location>
        <begin position="569"/>
        <end position="579"/>
    </location>
</feature>
<evidence type="ECO:0000313" key="2">
    <source>
        <dbReference type="EMBL" id="CAD6187602.1"/>
    </source>
</evidence>
<proteinExistence type="predicted"/>
<feature type="compositionally biased region" description="Basic and acidic residues" evidence="1">
    <location>
        <begin position="221"/>
        <end position="230"/>
    </location>
</feature>
<evidence type="ECO:0000313" key="3">
    <source>
        <dbReference type="Proteomes" id="UP000835052"/>
    </source>
</evidence>
<evidence type="ECO:0000256" key="1">
    <source>
        <dbReference type="SAM" id="MobiDB-lite"/>
    </source>
</evidence>
<feature type="region of interest" description="Disordered" evidence="1">
    <location>
        <begin position="191"/>
        <end position="394"/>
    </location>
</feature>
<dbReference type="AlphaFoldDB" id="A0A8S1GXF7"/>
<gene>
    <name evidence="2" type="ORF">CAUJ_LOCUS3521</name>
</gene>
<feature type="compositionally biased region" description="Basic and acidic residues" evidence="1">
    <location>
        <begin position="246"/>
        <end position="257"/>
    </location>
</feature>
<feature type="compositionally biased region" description="Low complexity" evidence="1">
    <location>
        <begin position="284"/>
        <end position="295"/>
    </location>
</feature>
<protein>
    <submittedName>
        <fullName evidence="2">Uncharacterized protein</fullName>
    </submittedName>
</protein>
<keyword evidence="3" id="KW-1185">Reference proteome</keyword>
<comment type="caution">
    <text evidence="2">The sequence shown here is derived from an EMBL/GenBank/DDBJ whole genome shotgun (WGS) entry which is preliminary data.</text>
</comment>
<organism evidence="2 3">
    <name type="scientific">Caenorhabditis auriculariae</name>
    <dbReference type="NCBI Taxonomy" id="2777116"/>
    <lineage>
        <taxon>Eukaryota</taxon>
        <taxon>Metazoa</taxon>
        <taxon>Ecdysozoa</taxon>
        <taxon>Nematoda</taxon>
        <taxon>Chromadorea</taxon>
        <taxon>Rhabditida</taxon>
        <taxon>Rhabditina</taxon>
        <taxon>Rhabditomorpha</taxon>
        <taxon>Rhabditoidea</taxon>
        <taxon>Rhabditidae</taxon>
        <taxon>Peloderinae</taxon>
        <taxon>Caenorhabditis</taxon>
    </lineage>
</organism>
<accession>A0A8S1GXF7</accession>
<feature type="compositionally biased region" description="Basic and acidic residues" evidence="1">
    <location>
        <begin position="334"/>
        <end position="350"/>
    </location>
</feature>